<reference evidence="2 3" key="1">
    <citation type="submission" date="2016-10" db="EMBL/GenBank/DDBJ databases">
        <authorList>
            <person name="de Groot N.N."/>
        </authorList>
    </citation>
    <scope>NUCLEOTIDE SEQUENCE [LARGE SCALE GENOMIC DNA]</scope>
    <source>
        <strain evidence="2 3">GAS522</strain>
    </source>
</reference>
<feature type="transmembrane region" description="Helical" evidence="1">
    <location>
        <begin position="94"/>
        <end position="111"/>
    </location>
</feature>
<evidence type="ECO:0000256" key="1">
    <source>
        <dbReference type="SAM" id="Phobius"/>
    </source>
</evidence>
<feature type="transmembrane region" description="Helical" evidence="1">
    <location>
        <begin position="32"/>
        <end position="53"/>
    </location>
</feature>
<feature type="transmembrane region" description="Helical" evidence="1">
    <location>
        <begin position="172"/>
        <end position="195"/>
    </location>
</feature>
<gene>
    <name evidence="2" type="ORF">SAMN05444171_0959</name>
</gene>
<dbReference type="EMBL" id="FNTI01000001">
    <property type="protein sequence ID" value="SEC23743.1"/>
    <property type="molecule type" value="Genomic_DNA"/>
</dbReference>
<dbReference type="AlphaFoldDB" id="A0A1H4QVS1"/>
<proteinExistence type="predicted"/>
<protein>
    <submittedName>
        <fullName evidence="2">Uncharacterized protein</fullName>
    </submittedName>
</protein>
<name>A0A1H4QVS1_9BRAD</name>
<feature type="transmembrane region" description="Helical" evidence="1">
    <location>
        <begin position="131"/>
        <end position="152"/>
    </location>
</feature>
<dbReference type="Proteomes" id="UP000183208">
    <property type="component" value="Unassembled WGS sequence"/>
</dbReference>
<keyword evidence="1" id="KW-0472">Membrane</keyword>
<evidence type="ECO:0000313" key="2">
    <source>
        <dbReference type="EMBL" id="SEC23743.1"/>
    </source>
</evidence>
<keyword evidence="1" id="KW-1133">Transmembrane helix</keyword>
<organism evidence="2 3">
    <name type="scientific">Bradyrhizobium lablabi</name>
    <dbReference type="NCBI Taxonomy" id="722472"/>
    <lineage>
        <taxon>Bacteria</taxon>
        <taxon>Pseudomonadati</taxon>
        <taxon>Pseudomonadota</taxon>
        <taxon>Alphaproteobacteria</taxon>
        <taxon>Hyphomicrobiales</taxon>
        <taxon>Nitrobacteraceae</taxon>
        <taxon>Bradyrhizobium</taxon>
    </lineage>
</organism>
<keyword evidence="1" id="KW-0812">Transmembrane</keyword>
<evidence type="ECO:0000313" key="3">
    <source>
        <dbReference type="Proteomes" id="UP000183208"/>
    </source>
</evidence>
<dbReference type="RefSeq" id="WP_074816218.1">
    <property type="nucleotide sequence ID" value="NZ_FNTI01000001.1"/>
</dbReference>
<sequence>MTTIVSEPVKTPRKRGVGRWCLRQINEQNYPAAVSALVDAIFVVPIVCVVALIEYWDASTILLYVPTPDLSGKSFAEIVWALVSSTEENVFDEVYGGLIVSWAYSLVAYGWMIKQRRAGRFAPPLPWSAKWFWPGFLWLTGTLILWVAATVVAQDQIESYCELAGLDTSLTVARSLAIIAATSSVIQYTFSYVIVSTAFRIRGRRSD</sequence>
<accession>A0A1H4QVS1</accession>